<dbReference type="InterPro" id="IPR002880">
    <property type="entry name" value="Pyrv_Fd/Flavodoxin_OxRdtase_N"/>
</dbReference>
<gene>
    <name evidence="5" type="ORF">LIP_3584</name>
</gene>
<dbReference type="Gene3D" id="3.40.50.970">
    <property type="match status" value="1"/>
</dbReference>
<organism evidence="5 6">
    <name type="scientific">Limnochorda pilosa</name>
    <dbReference type="NCBI Taxonomy" id="1555112"/>
    <lineage>
        <taxon>Bacteria</taxon>
        <taxon>Bacillati</taxon>
        <taxon>Bacillota</taxon>
        <taxon>Limnochordia</taxon>
        <taxon>Limnochordales</taxon>
        <taxon>Limnochordaceae</taxon>
        <taxon>Limnochorda</taxon>
    </lineage>
</organism>
<dbReference type="KEGG" id="lpil:LIP_3584"/>
<sequence>MAVHELSIKLAGEAGQGVESNGAGFARAAARAGLYVYTASDYMSRIRGGHNSYLLRISDQKARVHRDSVHLLLAFNPHAITAHLHEVVPGGAIIVDEGMRIPEDPVKAAGLQLFPLPLKDLAERVGGSKIMLNTAALGATAAVTGFDLAYVEGVIRDNFGSKKGAAVAEANLKVARAAYELAGDRYGRRFPWKLHAVEDAPRRYLLNGNQALAMGALAGGCRFISAYPMTPASSIFEWLTAHAQRFNVVSKQMEDEIAAVTMAIGAAYVGARAMTATSGGGFSLMVEALGLAGMAEVPLVVVDAQRPGPSTGMPTRSDQGDLLFVTHASQGEFPRLILAPGNVRQCFEAGYRAFNLAERYQTPVIVLTNGFLASSLETVDAQDLPFDEVRIDRGELLDAAALDGLEEPYARFRVTESGVSPRALPGHPKAVYTTPSDEHTEYGAFESEDVANRLQQQPKRMRKLEAARAEMNGPSLYGPGEADVTLVGWGSTLGALQEAVDELNRSRPGSANLLHFTDLWPFPASAEGALARARQLVVVEENQTGQFARLLRAETGRRPDHLITRIDGRAMTPDYILENLKEVALHVGSQAV</sequence>
<protein>
    <submittedName>
        <fullName evidence="5">2-oxoglutarate ferredoxin oxidoreductase subunit alpha</fullName>
    </submittedName>
</protein>
<keyword evidence="1" id="KW-0560">Oxidoreductase</keyword>
<keyword evidence="6" id="KW-1185">Reference proteome</keyword>
<dbReference type="PANTHER" id="PTHR32154:SF20">
    <property type="entry name" value="2-OXOGLUTARATE OXIDOREDUCTASE SUBUNIT KORA"/>
    <property type="match status" value="1"/>
</dbReference>
<name>A0A0K2SQI3_LIMPI</name>
<evidence type="ECO:0000259" key="3">
    <source>
        <dbReference type="Pfam" id="PF01855"/>
    </source>
</evidence>
<dbReference type="InterPro" id="IPR019752">
    <property type="entry name" value="Pyrv/ketoisovalerate_OxRed_cat"/>
</dbReference>
<dbReference type="SUPFAM" id="SSF53323">
    <property type="entry name" value="Pyruvate-ferredoxin oxidoreductase, PFOR, domain III"/>
    <property type="match status" value="1"/>
</dbReference>
<dbReference type="InterPro" id="IPR002869">
    <property type="entry name" value="Pyrv_flavodox_OxRed_cen"/>
</dbReference>
<evidence type="ECO:0000259" key="2">
    <source>
        <dbReference type="Pfam" id="PF01558"/>
    </source>
</evidence>
<dbReference type="Pfam" id="PF01855">
    <property type="entry name" value="POR_N"/>
    <property type="match status" value="1"/>
</dbReference>
<dbReference type="CDD" id="cd07034">
    <property type="entry name" value="TPP_PYR_PFOR_IOR-alpha_like"/>
    <property type="match status" value="1"/>
</dbReference>
<dbReference type="InterPro" id="IPR029061">
    <property type="entry name" value="THDP-binding"/>
</dbReference>
<dbReference type="STRING" id="1555112.LIP_3584"/>
<dbReference type="InterPro" id="IPR009014">
    <property type="entry name" value="Transketo_C/PFOR_II"/>
</dbReference>
<dbReference type="Proteomes" id="UP000065807">
    <property type="component" value="Chromosome"/>
</dbReference>
<dbReference type="InterPro" id="IPR050722">
    <property type="entry name" value="Pyruvate:ferred/Flavod_OxRd"/>
</dbReference>
<dbReference type="AlphaFoldDB" id="A0A0K2SQI3"/>
<dbReference type="FunFam" id="3.40.50.970:FF:000022">
    <property type="entry name" value="2-oxoglutarate ferredoxin oxidoreductase alpha subunit"/>
    <property type="match status" value="1"/>
</dbReference>
<dbReference type="InterPro" id="IPR022367">
    <property type="entry name" value="2-oxoacid/accept_OxRdtase_asu"/>
</dbReference>
<dbReference type="Pfam" id="PF17147">
    <property type="entry name" value="PFOR_II"/>
    <property type="match status" value="1"/>
</dbReference>
<dbReference type="GO" id="GO:0006979">
    <property type="term" value="P:response to oxidative stress"/>
    <property type="evidence" value="ECO:0007669"/>
    <property type="project" value="TreeGrafter"/>
</dbReference>
<dbReference type="GO" id="GO:0016903">
    <property type="term" value="F:oxidoreductase activity, acting on the aldehyde or oxo group of donors"/>
    <property type="evidence" value="ECO:0007669"/>
    <property type="project" value="InterPro"/>
</dbReference>
<dbReference type="InterPro" id="IPR033412">
    <property type="entry name" value="PFOR_II"/>
</dbReference>
<dbReference type="SUPFAM" id="SSF52922">
    <property type="entry name" value="TK C-terminal domain-like"/>
    <property type="match status" value="1"/>
</dbReference>
<dbReference type="Pfam" id="PF01558">
    <property type="entry name" value="POR"/>
    <property type="match status" value="1"/>
</dbReference>
<dbReference type="Gene3D" id="3.40.50.920">
    <property type="match status" value="1"/>
</dbReference>
<proteinExistence type="predicted"/>
<dbReference type="Gene3D" id="3.40.920.10">
    <property type="entry name" value="Pyruvate-ferredoxin oxidoreductase, PFOR, domain III"/>
    <property type="match status" value="1"/>
</dbReference>
<dbReference type="PANTHER" id="PTHR32154">
    <property type="entry name" value="PYRUVATE-FLAVODOXIN OXIDOREDUCTASE-RELATED"/>
    <property type="match status" value="1"/>
</dbReference>
<reference evidence="6" key="2">
    <citation type="journal article" date="2016" name="Int. J. Syst. Evol. Microbiol.">
        <title>Complete genome sequence and cell structure of Limnochorda pilosa, a Gram-negative spore-former within the phylum Firmicutes.</title>
        <authorList>
            <person name="Watanabe M."/>
            <person name="Kojima H."/>
            <person name="Fukui M."/>
        </authorList>
    </citation>
    <scope>NUCLEOTIDE SEQUENCE [LARGE SCALE GENOMIC DNA]</scope>
    <source>
        <strain evidence="6">HC45</strain>
    </source>
</reference>
<accession>A0A0K2SQI3</accession>
<reference evidence="6" key="1">
    <citation type="submission" date="2015-07" db="EMBL/GenBank/DDBJ databases">
        <title>Complete genome sequence and phylogenetic analysis of Limnochorda pilosa.</title>
        <authorList>
            <person name="Watanabe M."/>
            <person name="Kojima H."/>
            <person name="Fukui M."/>
        </authorList>
    </citation>
    <scope>NUCLEOTIDE SEQUENCE [LARGE SCALE GENOMIC DNA]</scope>
    <source>
        <strain evidence="6">HC45</strain>
    </source>
</reference>
<dbReference type="SUPFAM" id="SSF52518">
    <property type="entry name" value="Thiamin diphosphate-binding fold (THDP-binding)"/>
    <property type="match status" value="1"/>
</dbReference>
<evidence type="ECO:0000259" key="4">
    <source>
        <dbReference type="Pfam" id="PF17147"/>
    </source>
</evidence>
<dbReference type="RefSeq" id="WP_198409602.1">
    <property type="nucleotide sequence ID" value="NZ_AP014924.1"/>
</dbReference>
<dbReference type="EMBL" id="AP014924">
    <property type="protein sequence ID" value="BAS29393.1"/>
    <property type="molecule type" value="Genomic_DNA"/>
</dbReference>
<feature type="domain" description="Pyruvate flavodoxin/ferredoxin oxidoreductase pyrimidine binding" evidence="3">
    <location>
        <begin position="215"/>
        <end position="453"/>
    </location>
</feature>
<evidence type="ECO:0000313" key="5">
    <source>
        <dbReference type="EMBL" id="BAS29393.1"/>
    </source>
</evidence>
<dbReference type="PATRIC" id="fig|1555112.3.peg.3620"/>
<evidence type="ECO:0000313" key="6">
    <source>
        <dbReference type="Proteomes" id="UP000065807"/>
    </source>
</evidence>
<feature type="domain" description="Pyruvate:ferredoxin oxidoreductase core" evidence="4">
    <location>
        <begin position="482"/>
        <end position="574"/>
    </location>
</feature>
<dbReference type="NCBIfam" id="TIGR03710">
    <property type="entry name" value="OAFO_sf"/>
    <property type="match status" value="1"/>
</dbReference>
<feature type="domain" description="Pyruvate/ketoisovalerate oxidoreductase catalytic" evidence="2">
    <location>
        <begin position="14"/>
        <end position="180"/>
    </location>
</feature>
<evidence type="ECO:0000256" key="1">
    <source>
        <dbReference type="ARBA" id="ARBA00023002"/>
    </source>
</evidence>